<evidence type="ECO:0000259" key="8">
    <source>
        <dbReference type="Pfam" id="PF07962"/>
    </source>
</evidence>
<evidence type="ECO:0000256" key="2">
    <source>
        <dbReference type="ARBA" id="ARBA00006075"/>
    </source>
</evidence>
<sequence>MDVDINHIWDLPVETSIVHTSVHTTDGEDSSAPPHATKRPLFLSSDEEEDAVATKGPSIKKNPTIDALFEGIDDPDDGFQELAPPLDLDVLRREADARNTRAVRTELGASIPLAALSTATDGKKKRKPLPKLDEARLLGRDGLPQLIKDTKNFKPKGKGHEAADLDRVLQVYQFWTHKLYPKTRFKETVDRVEKLCHSKRMQVWLYFISVQCLLDVVRQVALSVWRDEGRNSDTGLDLVGPTRGNAVAAAAVDRDTPSSSPSPSPTRPRLRRHGAAMSDSEGDSDGLPSSSDASRPPLSSPDRDEAAVELDAFLDEEALHASASTEFTNHTWKKPRTWSGRAAMDEDDNLWNILEIGSPAPVSTAASIHPNTDDDEDMWDIVRELEQEQDKDKESSRQSNSVQEPPAAVNAQANDDLDDLYL</sequence>
<protein>
    <recommendedName>
        <fullName evidence="6">Chromosome segregation in meiosis protein</fullName>
    </recommendedName>
</protein>
<dbReference type="GO" id="GO:0031298">
    <property type="term" value="C:replication fork protection complex"/>
    <property type="evidence" value="ECO:0007669"/>
    <property type="project" value="TreeGrafter"/>
</dbReference>
<keyword evidence="10" id="KW-1185">Reference proteome</keyword>
<dbReference type="InterPro" id="IPR040038">
    <property type="entry name" value="TIPIN/Csm3/Swi3"/>
</dbReference>
<reference evidence="9" key="1">
    <citation type="journal article" date="2022" name="New Phytol.">
        <title>Evolutionary transition to the ectomycorrhizal habit in the genomes of a hyperdiverse lineage of mushroom-forming fungi.</title>
        <authorList>
            <person name="Looney B."/>
            <person name="Miyauchi S."/>
            <person name="Morin E."/>
            <person name="Drula E."/>
            <person name="Courty P.E."/>
            <person name="Kohler A."/>
            <person name="Kuo A."/>
            <person name="LaButti K."/>
            <person name="Pangilinan J."/>
            <person name="Lipzen A."/>
            <person name="Riley R."/>
            <person name="Andreopoulos W."/>
            <person name="He G."/>
            <person name="Johnson J."/>
            <person name="Nolan M."/>
            <person name="Tritt A."/>
            <person name="Barry K.W."/>
            <person name="Grigoriev I.V."/>
            <person name="Nagy L.G."/>
            <person name="Hibbett D."/>
            <person name="Henrissat B."/>
            <person name="Matheny P.B."/>
            <person name="Labbe J."/>
            <person name="Martin F.M."/>
        </authorList>
    </citation>
    <scope>NUCLEOTIDE SEQUENCE</scope>
    <source>
        <strain evidence="9">BPL690</strain>
    </source>
</reference>
<evidence type="ECO:0000256" key="6">
    <source>
        <dbReference type="RuleBase" id="RU366049"/>
    </source>
</evidence>
<feature type="region of interest" description="Disordered" evidence="7">
    <location>
        <begin position="249"/>
        <end position="305"/>
    </location>
</feature>
<comment type="function">
    <text evidence="6">Plays an important role in the control of DNA replication and the maintenance of replication fork stability.</text>
</comment>
<evidence type="ECO:0000256" key="5">
    <source>
        <dbReference type="ARBA" id="ARBA00023306"/>
    </source>
</evidence>
<keyword evidence="3 6" id="KW-0227">DNA damage</keyword>
<dbReference type="PANTHER" id="PTHR13220">
    <property type="entry name" value="TIMELESS INTERACTING-RELATED"/>
    <property type="match status" value="1"/>
</dbReference>
<evidence type="ECO:0000313" key="9">
    <source>
        <dbReference type="EMBL" id="KAI0306438.1"/>
    </source>
</evidence>
<evidence type="ECO:0000256" key="3">
    <source>
        <dbReference type="ARBA" id="ARBA00022763"/>
    </source>
</evidence>
<accession>A0AAD4MAA2</accession>
<organism evidence="9 10">
    <name type="scientific">Multifurca ochricompacta</name>
    <dbReference type="NCBI Taxonomy" id="376703"/>
    <lineage>
        <taxon>Eukaryota</taxon>
        <taxon>Fungi</taxon>
        <taxon>Dikarya</taxon>
        <taxon>Basidiomycota</taxon>
        <taxon>Agaricomycotina</taxon>
        <taxon>Agaricomycetes</taxon>
        <taxon>Russulales</taxon>
        <taxon>Russulaceae</taxon>
        <taxon>Multifurca</taxon>
    </lineage>
</organism>
<name>A0AAD4MAA2_9AGAM</name>
<comment type="caution">
    <text evidence="9">The sequence shown here is derived from an EMBL/GenBank/DDBJ whole genome shotgun (WGS) entry which is preliminary data.</text>
</comment>
<dbReference type="EMBL" id="WTXG01000003">
    <property type="protein sequence ID" value="KAI0306438.1"/>
    <property type="molecule type" value="Genomic_DNA"/>
</dbReference>
<comment type="similarity">
    <text evidence="2 6">Belongs to the CSM3 family.</text>
</comment>
<dbReference type="Proteomes" id="UP001203297">
    <property type="component" value="Unassembled WGS sequence"/>
</dbReference>
<dbReference type="InterPro" id="IPR012923">
    <property type="entry name" value="Csm3"/>
</dbReference>
<dbReference type="GO" id="GO:0003677">
    <property type="term" value="F:DNA binding"/>
    <property type="evidence" value="ECO:0007669"/>
    <property type="project" value="TreeGrafter"/>
</dbReference>
<feature type="region of interest" description="Disordered" evidence="7">
    <location>
        <begin position="362"/>
        <end position="422"/>
    </location>
</feature>
<keyword evidence="5 6" id="KW-0131">Cell cycle</keyword>
<dbReference type="PANTHER" id="PTHR13220:SF11">
    <property type="entry name" value="TIMELESS-INTERACTING PROTEIN"/>
    <property type="match status" value="1"/>
</dbReference>
<evidence type="ECO:0000256" key="7">
    <source>
        <dbReference type="SAM" id="MobiDB-lite"/>
    </source>
</evidence>
<evidence type="ECO:0000313" key="10">
    <source>
        <dbReference type="Proteomes" id="UP001203297"/>
    </source>
</evidence>
<feature type="region of interest" description="Disordered" evidence="7">
    <location>
        <begin position="22"/>
        <end position="59"/>
    </location>
</feature>
<comment type="subcellular location">
    <subcellularLocation>
        <location evidence="1 6">Nucleus</location>
    </subcellularLocation>
</comment>
<proteinExistence type="inferred from homology"/>
<keyword evidence="4 6" id="KW-0539">Nucleus</keyword>
<dbReference type="GO" id="GO:0006974">
    <property type="term" value="P:DNA damage response"/>
    <property type="evidence" value="ECO:0007669"/>
    <property type="project" value="UniProtKB-KW"/>
</dbReference>
<dbReference type="GO" id="GO:0031297">
    <property type="term" value="P:replication fork processing"/>
    <property type="evidence" value="ECO:0007669"/>
    <property type="project" value="UniProtKB-UniRule"/>
</dbReference>
<feature type="domain" description="Chromosome segregation in meiosis protein 3" evidence="8">
    <location>
        <begin position="131"/>
        <end position="205"/>
    </location>
</feature>
<evidence type="ECO:0000256" key="4">
    <source>
        <dbReference type="ARBA" id="ARBA00023242"/>
    </source>
</evidence>
<dbReference type="Pfam" id="PF07962">
    <property type="entry name" value="Swi3"/>
    <property type="match status" value="1"/>
</dbReference>
<dbReference type="GO" id="GO:0043111">
    <property type="term" value="P:replication fork arrest"/>
    <property type="evidence" value="ECO:0007669"/>
    <property type="project" value="TreeGrafter"/>
</dbReference>
<feature type="compositionally biased region" description="Basic and acidic residues" evidence="7">
    <location>
        <begin position="380"/>
        <end position="396"/>
    </location>
</feature>
<gene>
    <name evidence="9" type="ORF">B0F90DRAFT_1689960</name>
</gene>
<dbReference type="AlphaFoldDB" id="A0AAD4MAA2"/>
<evidence type="ECO:0000256" key="1">
    <source>
        <dbReference type="ARBA" id="ARBA00004123"/>
    </source>
</evidence>
<feature type="compositionally biased region" description="Low complexity" evidence="7">
    <location>
        <begin position="287"/>
        <end position="297"/>
    </location>
</feature>
<dbReference type="GO" id="GO:0000076">
    <property type="term" value="P:DNA replication checkpoint signaling"/>
    <property type="evidence" value="ECO:0007669"/>
    <property type="project" value="UniProtKB-UniRule"/>
</dbReference>